<comment type="caution">
    <text evidence="1">The sequence shown here is derived from an EMBL/GenBank/DDBJ whole genome shotgun (WGS) entry which is preliminary data.</text>
</comment>
<protein>
    <recommendedName>
        <fullName evidence="3">Portal protein</fullName>
    </recommendedName>
</protein>
<dbReference type="EMBL" id="BOVJ01000068">
    <property type="protein sequence ID" value="GIQ63704.1"/>
    <property type="molecule type" value="Genomic_DNA"/>
</dbReference>
<keyword evidence="2" id="KW-1185">Reference proteome</keyword>
<dbReference type="Pfam" id="PF05133">
    <property type="entry name" value="SPP1_portal"/>
    <property type="match status" value="2"/>
</dbReference>
<dbReference type="RefSeq" id="WP_213528783.1">
    <property type="nucleotide sequence ID" value="NZ_BOVJ01000068.1"/>
</dbReference>
<evidence type="ECO:0000313" key="2">
    <source>
        <dbReference type="Proteomes" id="UP000680304"/>
    </source>
</evidence>
<evidence type="ECO:0008006" key="3">
    <source>
        <dbReference type="Google" id="ProtNLM"/>
    </source>
</evidence>
<proteinExistence type="predicted"/>
<accession>A0ABQ4N6C0</accession>
<name>A0ABQ4N6C0_9BACL</name>
<reference evidence="1 2" key="1">
    <citation type="submission" date="2021-04" db="EMBL/GenBank/DDBJ databases">
        <title>Draft genome sequence of Paenibacillus cisolokensis, LC2-13A.</title>
        <authorList>
            <person name="Uke A."/>
            <person name="Chhe C."/>
            <person name="Baramee S."/>
            <person name="Kosugi A."/>
        </authorList>
    </citation>
    <scope>NUCLEOTIDE SEQUENCE [LARGE SCALE GENOMIC DNA]</scope>
    <source>
        <strain evidence="1 2">LC2-13A</strain>
    </source>
</reference>
<dbReference type="InterPro" id="IPR021145">
    <property type="entry name" value="Portal_protein_SPP1_Gp6-like"/>
</dbReference>
<organism evidence="1 2">
    <name type="scientific">Paenibacillus cisolokensis</name>
    <dbReference type="NCBI Taxonomy" id="1658519"/>
    <lineage>
        <taxon>Bacteria</taxon>
        <taxon>Bacillati</taxon>
        <taxon>Bacillota</taxon>
        <taxon>Bacilli</taxon>
        <taxon>Bacillales</taxon>
        <taxon>Paenibacillaceae</taxon>
        <taxon>Paenibacillus</taxon>
    </lineage>
</organism>
<evidence type="ECO:0000313" key="1">
    <source>
        <dbReference type="EMBL" id="GIQ63704.1"/>
    </source>
</evidence>
<gene>
    <name evidence="1" type="ORF">PACILC2_22720</name>
</gene>
<sequence length="521" mass="57866">MTKLFVTGASYPPPADIERIAKYKRARAIYDGRLYEVYERASELLRDTPAAPQLSKLYIAVNLIDVLISKPADLMIGDPPSFESGNPDDSTEQKALNRIIEENDITQLIQDVVVGGGIRGDAWIKAYYAVRQDFSALADAGLPVPDANPEPIIEAVDACYVFPELARGSRKNSPLSISRGSNGWRKKRRCRVGVDRSKTDETPYLNVERHLPGYIVYERYRLVPQGVNTEYGVSVPVFKIGDAVPTGRDEDIIETGVNRPLVFHIPYKTTDDDWQGVGGIEKLESVLAAINDRLVQIDYILWKHSDPIAYGPDDIGDEDGANAVRWGGKYIPVGKEDAKPGYMTWNSELEGAFKELDLLLSLVFVQSETPQWLFGTVVAGADKGGTGTSHTDGVAIKARFMPILSKVRRIRANVDRALRDALWTAMELENYANEGVEGFVPYNPVYPKINWRDGIPKNEKEEAEIYSIRTGAKPTLDVKSAIKRMDALDDQQADEIIARMNEDEARVNGTVDGSVFNEVVV</sequence>
<dbReference type="Proteomes" id="UP000680304">
    <property type="component" value="Unassembled WGS sequence"/>
</dbReference>